<dbReference type="GO" id="GO:0005886">
    <property type="term" value="C:plasma membrane"/>
    <property type="evidence" value="ECO:0007669"/>
    <property type="project" value="TreeGrafter"/>
</dbReference>
<feature type="transmembrane region" description="Helical" evidence="6">
    <location>
        <begin position="107"/>
        <end position="126"/>
    </location>
</feature>
<sequence length="150" mass="17591">MRRIQKLLKRSLNVQMLKFGITGGSGFVIDMSVTWIFRDFVGINQYGAHAIGFFVAVINNYLINKYWTFRDNSKHSIRQFVFFFALSLIGMALNTIFLYIFVEYLEINFYVGKLLAVMLVFLWNYLSNSIMTFRKQEVSKTYNTITINSN</sequence>
<comment type="caution">
    <text evidence="8">The sequence shown here is derived from an EMBL/GenBank/DDBJ whole genome shotgun (WGS) entry which is preliminary data.</text>
</comment>
<name>A0A4V1KIT6_9SPHI</name>
<dbReference type="InterPro" id="IPR007267">
    <property type="entry name" value="GtrA_DPMS_TM"/>
</dbReference>
<dbReference type="AlphaFoldDB" id="A0A4V1KIT6"/>
<feature type="domain" description="GtrA/DPMS transmembrane" evidence="7">
    <location>
        <begin position="18"/>
        <end position="133"/>
    </location>
</feature>
<keyword evidence="4 6" id="KW-1133">Transmembrane helix</keyword>
<feature type="transmembrane region" description="Helical" evidence="6">
    <location>
        <begin position="12"/>
        <end position="37"/>
    </location>
</feature>
<evidence type="ECO:0000256" key="1">
    <source>
        <dbReference type="ARBA" id="ARBA00004141"/>
    </source>
</evidence>
<evidence type="ECO:0000313" key="9">
    <source>
        <dbReference type="Proteomes" id="UP000290848"/>
    </source>
</evidence>
<dbReference type="PANTHER" id="PTHR38459">
    <property type="entry name" value="PROPHAGE BACTOPRENOL-LINKED GLUCOSE TRANSLOCASE HOMOLOG"/>
    <property type="match status" value="1"/>
</dbReference>
<feature type="transmembrane region" description="Helical" evidence="6">
    <location>
        <begin position="82"/>
        <end position="101"/>
    </location>
</feature>
<dbReference type="InterPro" id="IPR051401">
    <property type="entry name" value="GtrA_CellWall_Glycosyl"/>
</dbReference>
<reference evidence="8 9" key="1">
    <citation type="submission" date="2018-12" db="EMBL/GenBank/DDBJ databases">
        <title>The Draft Genome Sequence of the Soil Bacterium Pedobacter tournemirensis R1.</title>
        <authorList>
            <person name="He J."/>
        </authorList>
    </citation>
    <scope>NUCLEOTIDE SEQUENCE [LARGE SCALE GENOMIC DNA]</scope>
    <source>
        <strain evidence="8 9">R1</strain>
    </source>
</reference>
<dbReference type="GO" id="GO:0000271">
    <property type="term" value="P:polysaccharide biosynthetic process"/>
    <property type="evidence" value="ECO:0007669"/>
    <property type="project" value="InterPro"/>
</dbReference>
<keyword evidence="3 6" id="KW-0812">Transmembrane</keyword>
<organism evidence="8 9">
    <name type="scientific">Arcticibacter tournemirensis</name>
    <dbReference type="NCBI Taxonomy" id="699437"/>
    <lineage>
        <taxon>Bacteria</taxon>
        <taxon>Pseudomonadati</taxon>
        <taxon>Bacteroidota</taxon>
        <taxon>Sphingobacteriia</taxon>
        <taxon>Sphingobacteriales</taxon>
        <taxon>Sphingobacteriaceae</taxon>
        <taxon>Arcticibacter</taxon>
    </lineage>
</organism>
<evidence type="ECO:0000313" key="8">
    <source>
        <dbReference type="EMBL" id="RXF71822.1"/>
    </source>
</evidence>
<dbReference type="Proteomes" id="UP000290848">
    <property type="component" value="Unassembled WGS sequence"/>
</dbReference>
<dbReference type="Pfam" id="PF04138">
    <property type="entry name" value="GtrA_DPMS_TM"/>
    <property type="match status" value="1"/>
</dbReference>
<evidence type="ECO:0000256" key="4">
    <source>
        <dbReference type="ARBA" id="ARBA00022989"/>
    </source>
</evidence>
<proteinExistence type="inferred from homology"/>
<protein>
    <submittedName>
        <fullName evidence="8">GtrA family protein</fullName>
    </submittedName>
</protein>
<accession>A0A4V1KIT6</accession>
<evidence type="ECO:0000256" key="2">
    <source>
        <dbReference type="ARBA" id="ARBA00009399"/>
    </source>
</evidence>
<dbReference type="EMBL" id="RXOC01000002">
    <property type="protein sequence ID" value="RXF71822.1"/>
    <property type="molecule type" value="Genomic_DNA"/>
</dbReference>
<gene>
    <name evidence="8" type="ORF">EKH83_03815</name>
</gene>
<comment type="subcellular location">
    <subcellularLocation>
        <location evidence="1">Membrane</location>
        <topology evidence="1">Multi-pass membrane protein</topology>
    </subcellularLocation>
</comment>
<evidence type="ECO:0000256" key="3">
    <source>
        <dbReference type="ARBA" id="ARBA00022692"/>
    </source>
</evidence>
<dbReference type="RefSeq" id="WP_128768071.1">
    <property type="nucleotide sequence ID" value="NZ_RXOC01000002.1"/>
</dbReference>
<evidence type="ECO:0000259" key="7">
    <source>
        <dbReference type="Pfam" id="PF04138"/>
    </source>
</evidence>
<keyword evidence="5 6" id="KW-0472">Membrane</keyword>
<comment type="similarity">
    <text evidence="2">Belongs to the GtrA family.</text>
</comment>
<evidence type="ECO:0000256" key="5">
    <source>
        <dbReference type="ARBA" id="ARBA00023136"/>
    </source>
</evidence>
<evidence type="ECO:0000256" key="6">
    <source>
        <dbReference type="SAM" id="Phobius"/>
    </source>
</evidence>
<dbReference type="PANTHER" id="PTHR38459:SF1">
    <property type="entry name" value="PROPHAGE BACTOPRENOL-LINKED GLUCOSE TRANSLOCASE HOMOLOG"/>
    <property type="match status" value="1"/>
</dbReference>
<feature type="transmembrane region" description="Helical" evidence="6">
    <location>
        <begin position="43"/>
        <end position="62"/>
    </location>
</feature>